<evidence type="ECO:0000256" key="2">
    <source>
        <dbReference type="SAM" id="SignalP"/>
    </source>
</evidence>
<proteinExistence type="predicted"/>
<reference evidence="3" key="1">
    <citation type="submission" date="2020-05" db="UniProtKB">
        <authorList>
            <consortium name="EnsemblMetazoa"/>
        </authorList>
    </citation>
    <scope>IDENTIFICATION</scope>
    <source>
        <strain evidence="3">Aabys</strain>
    </source>
</reference>
<feature type="compositionally biased region" description="Low complexity" evidence="1">
    <location>
        <begin position="129"/>
        <end position="153"/>
    </location>
</feature>
<name>A0A1I8NJH9_MUSDO</name>
<dbReference type="Proteomes" id="UP001652621">
    <property type="component" value="Unplaced"/>
</dbReference>
<dbReference type="GeneID" id="105261844"/>
<evidence type="ECO:0000313" key="5">
    <source>
        <dbReference type="RefSeq" id="XP_011292745.1"/>
    </source>
</evidence>
<accession>A0A1I8NJH9</accession>
<evidence type="ECO:0000313" key="4">
    <source>
        <dbReference type="Proteomes" id="UP001652621"/>
    </source>
</evidence>
<dbReference type="KEGG" id="mde:105261844"/>
<feature type="signal peptide" evidence="2">
    <location>
        <begin position="1"/>
        <end position="18"/>
    </location>
</feature>
<feature type="region of interest" description="Disordered" evidence="1">
    <location>
        <begin position="129"/>
        <end position="186"/>
    </location>
</feature>
<dbReference type="OrthoDB" id="8048620at2759"/>
<feature type="chain" id="PRO_5044561766" evidence="2">
    <location>
        <begin position="19"/>
        <end position="186"/>
    </location>
</feature>
<organism evidence="3">
    <name type="scientific">Musca domestica</name>
    <name type="common">House fly</name>
    <dbReference type="NCBI Taxonomy" id="7370"/>
    <lineage>
        <taxon>Eukaryota</taxon>
        <taxon>Metazoa</taxon>
        <taxon>Ecdysozoa</taxon>
        <taxon>Arthropoda</taxon>
        <taxon>Hexapoda</taxon>
        <taxon>Insecta</taxon>
        <taxon>Pterygota</taxon>
        <taxon>Neoptera</taxon>
        <taxon>Endopterygota</taxon>
        <taxon>Diptera</taxon>
        <taxon>Brachycera</taxon>
        <taxon>Muscomorpha</taxon>
        <taxon>Muscoidea</taxon>
        <taxon>Muscidae</taxon>
        <taxon>Musca</taxon>
    </lineage>
</organism>
<dbReference type="RefSeq" id="XP_011292745.1">
    <property type="nucleotide sequence ID" value="XM_011294443.2"/>
</dbReference>
<dbReference type="VEuPathDB" id="VectorBase:MDOA016182"/>
<protein>
    <submittedName>
        <fullName evidence="5">Protein ovo</fullName>
    </submittedName>
</protein>
<gene>
    <name evidence="3" type="primary">105261844</name>
    <name evidence="5" type="synonym">LOC105261844</name>
</gene>
<feature type="compositionally biased region" description="Low complexity" evidence="1">
    <location>
        <begin position="160"/>
        <end position="173"/>
    </location>
</feature>
<reference evidence="5" key="2">
    <citation type="submission" date="2025-04" db="UniProtKB">
        <authorList>
            <consortium name="RefSeq"/>
        </authorList>
    </citation>
    <scope>IDENTIFICATION</scope>
    <source>
        <strain evidence="5">Aabys</strain>
    </source>
</reference>
<evidence type="ECO:0000313" key="3">
    <source>
        <dbReference type="EnsemblMetazoa" id="MDOA016182-PA"/>
    </source>
</evidence>
<keyword evidence="2" id="KW-0732">Signal</keyword>
<feature type="region of interest" description="Disordered" evidence="1">
    <location>
        <begin position="93"/>
        <end position="117"/>
    </location>
</feature>
<evidence type="ECO:0000256" key="1">
    <source>
        <dbReference type="SAM" id="MobiDB-lite"/>
    </source>
</evidence>
<dbReference type="EnsemblMetazoa" id="MDOA016182-RA">
    <property type="protein sequence ID" value="MDOA016182-PA"/>
    <property type="gene ID" value="MDOA016182"/>
</dbReference>
<sequence>MRAFIICTTFFLLGQCHGGLFLHKPRGEGFQSKFYGPGLQEENNNSPIINVNNYQNVDQQQAATGGHHRIHHSRGDWNYNRGDGYSHHLSMKQESYHHHRPKFGQHHDPNMFGNSKIGPLSLPSSSAAAASSAATSAFGGSSAASSSSSVASSGFGGGSSSSASSSSSSSGSGYREDPYFARPWRY</sequence>
<dbReference type="AlphaFoldDB" id="A0A1I8NJH9"/>
<dbReference type="VEuPathDB" id="VectorBase:MDOMA2_019445"/>
<keyword evidence="4" id="KW-1185">Reference proteome</keyword>